<sequence length="334" mass="39201">MTQIKERDYFFDNARALLIFLVVFGHLMEPYRSSSGFITSLYLTIYSFHMPGFLFISGYFAKKAGQAGYIEKLSKKLLIPYFIFFAFFSVFYYFTGKESKLTFDPFDPVFALWFLLTLFFFHIILVIVKDYKPYIILPLVVVVSLLAGFSDDIGQYLSLSRTITFFPIFYLGYLFNKHHTAIFRNKKLIPISIIIFIVFYFGYTIHPIKSDWLFGRASYVSLEDKEGVYSPIKRLVIYCGILLLMFAFFNLTPKRKHFFTYIGRRTMQVYLLHGIFIGIIKALDFHPFKSPTSVLTYIYLLIMAAIIVYLLSTHFVAKWTNPVIHLKRPADYRD</sequence>
<organism evidence="7 8">
    <name type="scientific">Staphylococcus kloosii</name>
    <dbReference type="NCBI Taxonomy" id="29384"/>
    <lineage>
        <taxon>Bacteria</taxon>
        <taxon>Bacillati</taxon>
        <taxon>Bacillota</taxon>
        <taxon>Bacilli</taxon>
        <taxon>Bacillales</taxon>
        <taxon>Staphylococcaceae</taxon>
        <taxon>Staphylococcus</taxon>
    </lineage>
</organism>
<feature type="transmembrane region" description="Helical" evidence="3">
    <location>
        <begin position="34"/>
        <end position="56"/>
    </location>
</feature>
<reference evidence="7 8" key="1">
    <citation type="submission" date="2016-02" db="EMBL/GenBank/DDBJ databases">
        <title>Draft genome sequence of hydrocarbon degrading Staphylococcus saprophyticus Strain CNV2, isolated from crude-oil contaminated soil from Noonmati Oil Refinery, Guwahati, Assam, India.</title>
        <authorList>
            <person name="Mukherjee A."/>
            <person name="Chettri B."/>
            <person name="Langpoklakpam J."/>
            <person name="Singh A.K."/>
            <person name="Chattopadhyay D.J."/>
        </authorList>
    </citation>
    <scope>NUCLEOTIDE SEQUENCE [LARGE SCALE GENOMIC DNA]</scope>
    <source>
        <strain evidence="7 8">CNV2</strain>
    </source>
</reference>
<evidence type="ECO:0000256" key="2">
    <source>
        <dbReference type="ARBA" id="ARBA00007400"/>
    </source>
</evidence>
<keyword evidence="3" id="KW-0472">Membrane</keyword>
<proteinExistence type="inferred from homology"/>
<reference evidence="5 9" key="2">
    <citation type="submission" date="2019-07" db="EMBL/GenBank/DDBJ databases">
        <title>Whole genome shotgun sequence of Staphylococcus kloosii NBRC 109624.</title>
        <authorList>
            <person name="Hosoyama A."/>
            <person name="Uohara A."/>
            <person name="Ohji S."/>
            <person name="Ichikawa N."/>
        </authorList>
    </citation>
    <scope>NUCLEOTIDE SEQUENCE [LARGE SCALE GENOMIC DNA]</scope>
    <source>
        <strain evidence="5 9">NBRC 109624</strain>
    </source>
</reference>
<dbReference type="GeneID" id="69905770"/>
<evidence type="ECO:0000256" key="3">
    <source>
        <dbReference type="SAM" id="Phobius"/>
    </source>
</evidence>
<comment type="subcellular location">
    <subcellularLocation>
        <location evidence="1">Membrane</location>
    </subcellularLocation>
</comment>
<keyword evidence="3" id="KW-0812">Transmembrane</keyword>
<dbReference type="KEGG" id="skl:C7J89_10475"/>
<evidence type="ECO:0000259" key="4">
    <source>
        <dbReference type="Pfam" id="PF01757"/>
    </source>
</evidence>
<feature type="transmembrane region" description="Helical" evidence="3">
    <location>
        <begin position="294"/>
        <end position="317"/>
    </location>
</feature>
<gene>
    <name evidence="7" type="ORF">A0131_08690</name>
    <name evidence="6" type="ORF">K8V85_09685</name>
    <name evidence="5" type="ORF">SKL01_05530</name>
</gene>
<reference evidence="6" key="4">
    <citation type="submission" date="2021-09" db="EMBL/GenBank/DDBJ databases">
        <authorList>
            <person name="Gilroy R."/>
        </authorList>
    </citation>
    <scope>NUCLEOTIDE SEQUENCE</scope>
    <source>
        <strain evidence="6">CHK149-3286</strain>
    </source>
</reference>
<dbReference type="AlphaFoldDB" id="A0A151A6C1"/>
<reference evidence="6" key="3">
    <citation type="journal article" date="2021" name="PeerJ">
        <title>Extensive microbial diversity within the chicken gut microbiome revealed by metagenomics and culture.</title>
        <authorList>
            <person name="Gilroy R."/>
            <person name="Ravi A."/>
            <person name="Getino M."/>
            <person name="Pursley I."/>
            <person name="Horton D.L."/>
            <person name="Alikhan N.F."/>
            <person name="Baker D."/>
            <person name="Gharbi K."/>
            <person name="Hall N."/>
            <person name="Watson M."/>
            <person name="Adriaenssens E.M."/>
            <person name="Foster-Nyarko E."/>
            <person name="Jarju S."/>
            <person name="Secka A."/>
            <person name="Antonio M."/>
            <person name="Oren A."/>
            <person name="Chaudhuri R.R."/>
            <person name="La Ragione R."/>
            <person name="Hildebrand F."/>
            <person name="Pallen M.J."/>
        </authorList>
    </citation>
    <scope>NUCLEOTIDE SEQUENCE</scope>
    <source>
        <strain evidence="6">CHK149-3286</strain>
    </source>
</reference>
<feature type="transmembrane region" description="Helical" evidence="3">
    <location>
        <begin position="134"/>
        <end position="150"/>
    </location>
</feature>
<dbReference type="InterPro" id="IPR002656">
    <property type="entry name" value="Acyl_transf_3_dom"/>
</dbReference>
<evidence type="ECO:0000313" key="6">
    <source>
        <dbReference type="EMBL" id="HJF68568.1"/>
    </source>
</evidence>
<evidence type="ECO:0000313" key="7">
    <source>
        <dbReference type="EMBL" id="KYH14853.1"/>
    </source>
</evidence>
<name>A0A151A6C1_9STAP</name>
<comment type="similarity">
    <text evidence="2">Belongs to the acyltransferase 3 family.</text>
</comment>
<keyword evidence="9" id="KW-1185">Reference proteome</keyword>
<dbReference type="OrthoDB" id="6623990at2"/>
<dbReference type="EMBL" id="LUGM01000002">
    <property type="protein sequence ID" value="KYH14853.1"/>
    <property type="molecule type" value="Genomic_DNA"/>
</dbReference>
<keyword evidence="7" id="KW-0012">Acyltransferase</keyword>
<dbReference type="GO" id="GO:0016747">
    <property type="term" value="F:acyltransferase activity, transferring groups other than amino-acyl groups"/>
    <property type="evidence" value="ECO:0007669"/>
    <property type="project" value="InterPro"/>
</dbReference>
<dbReference type="Proteomes" id="UP000321040">
    <property type="component" value="Unassembled WGS sequence"/>
</dbReference>
<feature type="transmembrane region" description="Helical" evidence="3">
    <location>
        <begin position="269"/>
        <end position="288"/>
    </location>
</feature>
<dbReference type="PANTHER" id="PTHR37312">
    <property type="entry name" value="MEMBRANE-BOUND ACYLTRANSFERASE YKRP-RELATED"/>
    <property type="match status" value="1"/>
</dbReference>
<accession>A0A151A6C1</accession>
<feature type="domain" description="Acyltransferase 3" evidence="4">
    <location>
        <begin position="9"/>
        <end position="311"/>
    </location>
</feature>
<feature type="transmembrane region" description="Helical" evidence="3">
    <location>
        <begin position="77"/>
        <end position="95"/>
    </location>
</feature>
<evidence type="ECO:0000313" key="9">
    <source>
        <dbReference type="Proteomes" id="UP000321040"/>
    </source>
</evidence>
<dbReference type="PANTHER" id="PTHR37312:SF1">
    <property type="entry name" value="MEMBRANE-BOUND ACYLTRANSFERASE YKRP-RELATED"/>
    <property type="match status" value="1"/>
</dbReference>
<comment type="caution">
    <text evidence="7">The sequence shown here is derived from an EMBL/GenBank/DDBJ whole genome shotgun (WGS) entry which is preliminary data.</text>
</comment>
<evidence type="ECO:0000313" key="5">
    <source>
        <dbReference type="EMBL" id="GEP81375.1"/>
    </source>
</evidence>
<keyword evidence="3" id="KW-1133">Transmembrane helix</keyword>
<feature type="transmembrane region" description="Helical" evidence="3">
    <location>
        <begin position="9"/>
        <end position="28"/>
    </location>
</feature>
<dbReference type="RefSeq" id="WP_061855009.1">
    <property type="nucleotide sequence ID" value="NZ_BKAQ01000004.1"/>
</dbReference>
<dbReference type="InterPro" id="IPR052734">
    <property type="entry name" value="Nod_factor_acetyltransferase"/>
</dbReference>
<dbReference type="Pfam" id="PF01757">
    <property type="entry name" value="Acyl_transf_3"/>
    <property type="match status" value="1"/>
</dbReference>
<dbReference type="Proteomes" id="UP000075418">
    <property type="component" value="Unassembled WGS sequence"/>
</dbReference>
<accession>A0A2T4RAC1</accession>
<feature type="transmembrane region" description="Helical" evidence="3">
    <location>
        <begin position="156"/>
        <end position="176"/>
    </location>
</feature>
<feature type="transmembrane region" description="Helical" evidence="3">
    <location>
        <begin position="228"/>
        <end position="249"/>
    </location>
</feature>
<dbReference type="EMBL" id="BKAQ01000004">
    <property type="protein sequence ID" value="GEP81375.1"/>
    <property type="molecule type" value="Genomic_DNA"/>
</dbReference>
<dbReference type="EMBL" id="DYVT01000112">
    <property type="protein sequence ID" value="HJF68568.1"/>
    <property type="molecule type" value="Genomic_DNA"/>
</dbReference>
<feature type="transmembrane region" description="Helical" evidence="3">
    <location>
        <begin position="110"/>
        <end position="127"/>
    </location>
</feature>
<protein>
    <submittedName>
        <fullName evidence="6 7">Acyltransferase</fullName>
    </submittedName>
</protein>
<evidence type="ECO:0000313" key="8">
    <source>
        <dbReference type="Proteomes" id="UP000075418"/>
    </source>
</evidence>
<evidence type="ECO:0000256" key="1">
    <source>
        <dbReference type="ARBA" id="ARBA00004370"/>
    </source>
</evidence>
<dbReference type="Proteomes" id="UP000706163">
    <property type="component" value="Unassembled WGS sequence"/>
</dbReference>
<keyword evidence="7" id="KW-0808">Transferase</keyword>
<feature type="transmembrane region" description="Helical" evidence="3">
    <location>
        <begin position="188"/>
        <end position="208"/>
    </location>
</feature>